<dbReference type="PROSITE" id="PS51257">
    <property type="entry name" value="PROKAR_LIPOPROTEIN"/>
    <property type="match status" value="1"/>
</dbReference>
<organism evidence="2 3">
    <name type="scientific">Ensete ventricosum</name>
    <name type="common">Abyssinian banana</name>
    <name type="synonym">Musa ensete</name>
    <dbReference type="NCBI Taxonomy" id="4639"/>
    <lineage>
        <taxon>Eukaryota</taxon>
        <taxon>Viridiplantae</taxon>
        <taxon>Streptophyta</taxon>
        <taxon>Embryophyta</taxon>
        <taxon>Tracheophyta</taxon>
        <taxon>Spermatophyta</taxon>
        <taxon>Magnoliopsida</taxon>
        <taxon>Liliopsida</taxon>
        <taxon>Zingiberales</taxon>
        <taxon>Musaceae</taxon>
        <taxon>Ensete</taxon>
    </lineage>
</organism>
<accession>A0A427B650</accession>
<evidence type="ECO:0000256" key="1">
    <source>
        <dbReference type="SAM" id="MobiDB-lite"/>
    </source>
</evidence>
<evidence type="ECO:0000313" key="3">
    <source>
        <dbReference type="Proteomes" id="UP000287651"/>
    </source>
</evidence>
<feature type="region of interest" description="Disordered" evidence="1">
    <location>
        <begin position="90"/>
        <end position="116"/>
    </location>
</feature>
<dbReference type="Proteomes" id="UP000287651">
    <property type="component" value="Unassembled WGS sequence"/>
</dbReference>
<protein>
    <submittedName>
        <fullName evidence="2">Uncharacterized protein</fullName>
    </submittedName>
</protein>
<dbReference type="AlphaFoldDB" id="A0A427B650"/>
<reference evidence="2 3" key="1">
    <citation type="journal article" date="2014" name="Agronomy (Basel)">
        <title>A Draft Genome Sequence for Ensete ventricosum, the Drought-Tolerant Tree Against Hunger.</title>
        <authorList>
            <person name="Harrison J."/>
            <person name="Moore K.A."/>
            <person name="Paszkiewicz K."/>
            <person name="Jones T."/>
            <person name="Grant M."/>
            <person name="Ambacheew D."/>
            <person name="Muzemil S."/>
            <person name="Studholme D.J."/>
        </authorList>
    </citation>
    <scope>NUCLEOTIDE SEQUENCE [LARGE SCALE GENOMIC DNA]</scope>
</reference>
<comment type="caution">
    <text evidence="2">The sequence shown here is derived from an EMBL/GenBank/DDBJ whole genome shotgun (WGS) entry which is preliminary data.</text>
</comment>
<sequence>MLVRLPCATVLLYHFASRQQSSATPMLFPVSISSCAFGPSLLSTIAHPSSGGMAPDDSKAIEALATIRSCFNVDLNLMACRLVELASSARSGSMAPSTAVVPSPPTVDPPSLVKKR</sequence>
<proteinExistence type="predicted"/>
<gene>
    <name evidence="2" type="ORF">B296_00005371</name>
</gene>
<name>A0A427B650_ENSVE</name>
<dbReference type="EMBL" id="AMZH03000403">
    <property type="protein sequence ID" value="RRT83948.1"/>
    <property type="molecule type" value="Genomic_DNA"/>
</dbReference>
<evidence type="ECO:0000313" key="2">
    <source>
        <dbReference type="EMBL" id="RRT83948.1"/>
    </source>
</evidence>